<name>A0AAW1LSI7_POPJA</name>
<keyword evidence="1" id="KW-1133">Transmembrane helix</keyword>
<gene>
    <name evidence="2" type="ORF">QE152_g12602</name>
</gene>
<keyword evidence="1" id="KW-0812">Transmembrane</keyword>
<reference evidence="2 3" key="1">
    <citation type="journal article" date="2024" name="BMC Genomics">
        <title>De novo assembly and annotation of Popillia japonica's genome with initial clues to its potential as an invasive pest.</title>
        <authorList>
            <person name="Cucini C."/>
            <person name="Boschi S."/>
            <person name="Funari R."/>
            <person name="Cardaioli E."/>
            <person name="Iannotti N."/>
            <person name="Marturano G."/>
            <person name="Paoli F."/>
            <person name="Bruttini M."/>
            <person name="Carapelli A."/>
            <person name="Frati F."/>
            <person name="Nardi F."/>
        </authorList>
    </citation>
    <scope>NUCLEOTIDE SEQUENCE [LARGE SCALE GENOMIC DNA]</scope>
    <source>
        <strain evidence="2">DMR45628</strain>
    </source>
</reference>
<dbReference type="Proteomes" id="UP001458880">
    <property type="component" value="Unassembled WGS sequence"/>
</dbReference>
<evidence type="ECO:0008006" key="4">
    <source>
        <dbReference type="Google" id="ProtNLM"/>
    </source>
</evidence>
<feature type="transmembrane region" description="Helical" evidence="1">
    <location>
        <begin position="39"/>
        <end position="57"/>
    </location>
</feature>
<keyword evidence="3" id="KW-1185">Reference proteome</keyword>
<evidence type="ECO:0000313" key="3">
    <source>
        <dbReference type="Proteomes" id="UP001458880"/>
    </source>
</evidence>
<protein>
    <recommendedName>
        <fullName evidence="4">Nuclease HARBI1</fullName>
    </recommendedName>
</protein>
<comment type="caution">
    <text evidence="2">The sequence shown here is derived from an EMBL/GenBank/DDBJ whole genome shotgun (WGS) entry which is preliminary data.</text>
</comment>
<accession>A0AAW1LSI7</accession>
<dbReference type="AlphaFoldDB" id="A0AAW1LSI7"/>
<sequence>MAVLALLFTRRETLREITTDMVNHPSLAETSMLGRTTFPISPSAASAFAVMTMIYVTRKKRNERKQKRRRLWTKEIFRRRLQYGNQLLKDMAMEPIVNEIIWNFTRMSLEDFERRILQIGPKIQRMDTNMREAITVRERLAVTLRFLATGDSYTSLQYLFRISKSTISKIVPEVCDALIQSLQEYVKVRFIHY</sequence>
<evidence type="ECO:0000313" key="2">
    <source>
        <dbReference type="EMBL" id="KAK9736329.1"/>
    </source>
</evidence>
<keyword evidence="1" id="KW-0472">Membrane</keyword>
<evidence type="ECO:0000256" key="1">
    <source>
        <dbReference type="SAM" id="Phobius"/>
    </source>
</evidence>
<dbReference type="EMBL" id="JASPKY010000115">
    <property type="protein sequence ID" value="KAK9736329.1"/>
    <property type="molecule type" value="Genomic_DNA"/>
</dbReference>
<proteinExistence type="predicted"/>
<organism evidence="2 3">
    <name type="scientific">Popillia japonica</name>
    <name type="common">Japanese beetle</name>
    <dbReference type="NCBI Taxonomy" id="7064"/>
    <lineage>
        <taxon>Eukaryota</taxon>
        <taxon>Metazoa</taxon>
        <taxon>Ecdysozoa</taxon>
        <taxon>Arthropoda</taxon>
        <taxon>Hexapoda</taxon>
        <taxon>Insecta</taxon>
        <taxon>Pterygota</taxon>
        <taxon>Neoptera</taxon>
        <taxon>Endopterygota</taxon>
        <taxon>Coleoptera</taxon>
        <taxon>Polyphaga</taxon>
        <taxon>Scarabaeiformia</taxon>
        <taxon>Scarabaeidae</taxon>
        <taxon>Rutelinae</taxon>
        <taxon>Popillia</taxon>
    </lineage>
</organism>